<accession>A0A1S1X671</accession>
<proteinExistence type="inferred from homology"/>
<dbReference type="AlphaFoldDB" id="A0A1S1X671"/>
<comment type="caution">
    <text evidence="3">The sequence shown here is derived from an EMBL/GenBank/DDBJ whole genome shotgun (WGS) entry which is preliminary data.</text>
</comment>
<dbReference type="Gene3D" id="3.40.50.2020">
    <property type="match status" value="1"/>
</dbReference>
<dbReference type="CDD" id="cd06223">
    <property type="entry name" value="PRTases_typeI"/>
    <property type="match status" value="1"/>
</dbReference>
<organism evidence="3 4">
    <name type="scientific">Chromobacterium sphagni</name>
    <dbReference type="NCBI Taxonomy" id="1903179"/>
    <lineage>
        <taxon>Bacteria</taxon>
        <taxon>Pseudomonadati</taxon>
        <taxon>Pseudomonadota</taxon>
        <taxon>Betaproteobacteria</taxon>
        <taxon>Neisseriales</taxon>
        <taxon>Chromobacteriaceae</taxon>
        <taxon>Chromobacterium</taxon>
    </lineage>
</organism>
<evidence type="ECO:0000313" key="3">
    <source>
        <dbReference type="EMBL" id="OHX14959.1"/>
    </source>
</evidence>
<dbReference type="InterPro" id="IPR051910">
    <property type="entry name" value="ComF/GntX_DNA_util-trans"/>
</dbReference>
<dbReference type="Pfam" id="PF18912">
    <property type="entry name" value="DZR_2"/>
    <property type="match status" value="1"/>
</dbReference>
<evidence type="ECO:0000259" key="2">
    <source>
        <dbReference type="Pfam" id="PF18912"/>
    </source>
</evidence>
<dbReference type="OrthoDB" id="9793412at2"/>
<reference evidence="3 4" key="1">
    <citation type="submission" date="2016-09" db="EMBL/GenBank/DDBJ databases">
        <title>Chromobacterium muskegensis sp. nov., an insecticidal bacterium isolated from Sphagnum bogs.</title>
        <authorList>
            <person name="Sparks M.E."/>
            <person name="Blackburn M.B."/>
            <person name="Gundersen-Rindal D.E."/>
            <person name="Mitchell A."/>
            <person name="Farrar R."/>
            <person name="Kuhar D."/>
        </authorList>
    </citation>
    <scope>NUCLEOTIDE SEQUENCE [LARGE SCALE GENOMIC DNA]</scope>
    <source>
        <strain evidence="3 4">37-2</strain>
    </source>
</reference>
<dbReference type="STRING" id="1903179.BI347_08225"/>
<evidence type="ECO:0000256" key="1">
    <source>
        <dbReference type="ARBA" id="ARBA00008007"/>
    </source>
</evidence>
<dbReference type="InterPro" id="IPR029057">
    <property type="entry name" value="PRTase-like"/>
</dbReference>
<dbReference type="PANTHER" id="PTHR47505">
    <property type="entry name" value="DNA UTILIZATION PROTEIN YHGH"/>
    <property type="match status" value="1"/>
</dbReference>
<dbReference type="PANTHER" id="PTHR47505:SF1">
    <property type="entry name" value="DNA UTILIZATION PROTEIN YHGH"/>
    <property type="match status" value="1"/>
</dbReference>
<sequence length="236" mass="25672">MLSNHIIELINNCSFIRQKCALCGRADSQGALCPGCRAMLPPLPASRCPRCAEPTPDSMLCGHCQRHPPAFDALHVPYLFGYPLNGLIHAFKYGKRLQLAGALADLLTDFAGCQAHEYDLVIPVPLANERLAERGFNQSSELAKAFAVTINSRFSDDLCWRKCNTLPQASLGRAARLQNVRHAFGVKRRCDGLSIAIIDDVATSGATLSALAKVLKKQGAERVDAWVLARAFSPNT</sequence>
<gene>
    <name evidence="3" type="ORF">BI347_08225</name>
</gene>
<comment type="similarity">
    <text evidence="1">Belongs to the ComF/GntX family.</text>
</comment>
<protein>
    <submittedName>
        <fullName evidence="3">Amidophosphoribosyltransferase</fullName>
    </submittedName>
</protein>
<dbReference type="SUPFAM" id="SSF53271">
    <property type="entry name" value="PRTase-like"/>
    <property type="match status" value="1"/>
</dbReference>
<dbReference type="InterPro" id="IPR044005">
    <property type="entry name" value="DZR_2"/>
</dbReference>
<dbReference type="Proteomes" id="UP000180088">
    <property type="component" value="Unassembled WGS sequence"/>
</dbReference>
<dbReference type="InterPro" id="IPR000836">
    <property type="entry name" value="PRTase_dom"/>
</dbReference>
<feature type="domain" description="Double zinc ribbon" evidence="2">
    <location>
        <begin position="18"/>
        <end position="65"/>
    </location>
</feature>
<evidence type="ECO:0000313" key="4">
    <source>
        <dbReference type="Proteomes" id="UP000180088"/>
    </source>
</evidence>
<dbReference type="EMBL" id="MKCS01000001">
    <property type="protein sequence ID" value="OHX14959.1"/>
    <property type="molecule type" value="Genomic_DNA"/>
</dbReference>
<name>A0A1S1X671_9NEIS</name>